<organism evidence="2 3">
    <name type="scientific">Hyaloscypha bicolor E</name>
    <dbReference type="NCBI Taxonomy" id="1095630"/>
    <lineage>
        <taxon>Eukaryota</taxon>
        <taxon>Fungi</taxon>
        <taxon>Dikarya</taxon>
        <taxon>Ascomycota</taxon>
        <taxon>Pezizomycotina</taxon>
        <taxon>Leotiomycetes</taxon>
        <taxon>Helotiales</taxon>
        <taxon>Hyaloscyphaceae</taxon>
        <taxon>Hyaloscypha</taxon>
        <taxon>Hyaloscypha bicolor</taxon>
    </lineage>
</organism>
<evidence type="ECO:0000313" key="3">
    <source>
        <dbReference type="Proteomes" id="UP000235371"/>
    </source>
</evidence>
<evidence type="ECO:0000313" key="2">
    <source>
        <dbReference type="EMBL" id="PMD61263.1"/>
    </source>
</evidence>
<dbReference type="EMBL" id="KZ613786">
    <property type="protein sequence ID" value="PMD61263.1"/>
    <property type="molecule type" value="Genomic_DNA"/>
</dbReference>
<sequence length="95" mass="11112">MLQDEHWIGPLSEEDFTTLEESWKGVPRAGEGPTGLQELRTAFYKKKEYSTAASWRWKSPYRHWEGWEGPQEEEEEEGTESWEGSAGRGEYWEGL</sequence>
<feature type="region of interest" description="Disordered" evidence="1">
    <location>
        <begin position="66"/>
        <end position="95"/>
    </location>
</feature>
<keyword evidence="3" id="KW-1185">Reference proteome</keyword>
<protein>
    <submittedName>
        <fullName evidence="2">Uncharacterized protein</fullName>
    </submittedName>
</protein>
<name>A0A2J6TE31_9HELO</name>
<dbReference type="InParanoid" id="A0A2J6TE31"/>
<dbReference type="AlphaFoldDB" id="A0A2J6TE31"/>
<reference evidence="2 3" key="1">
    <citation type="submission" date="2016-04" db="EMBL/GenBank/DDBJ databases">
        <title>A degradative enzymes factory behind the ericoid mycorrhizal symbiosis.</title>
        <authorList>
            <consortium name="DOE Joint Genome Institute"/>
            <person name="Martino E."/>
            <person name="Morin E."/>
            <person name="Grelet G."/>
            <person name="Kuo A."/>
            <person name="Kohler A."/>
            <person name="Daghino S."/>
            <person name="Barry K."/>
            <person name="Choi C."/>
            <person name="Cichocki N."/>
            <person name="Clum A."/>
            <person name="Copeland A."/>
            <person name="Hainaut M."/>
            <person name="Haridas S."/>
            <person name="Labutti K."/>
            <person name="Lindquist E."/>
            <person name="Lipzen A."/>
            <person name="Khouja H.-R."/>
            <person name="Murat C."/>
            <person name="Ohm R."/>
            <person name="Olson A."/>
            <person name="Spatafora J."/>
            <person name="Veneault-Fourrey C."/>
            <person name="Henrissat B."/>
            <person name="Grigoriev I."/>
            <person name="Martin F."/>
            <person name="Perotto S."/>
        </authorList>
    </citation>
    <scope>NUCLEOTIDE SEQUENCE [LARGE SCALE GENOMIC DNA]</scope>
    <source>
        <strain evidence="2 3">E</strain>
    </source>
</reference>
<evidence type="ECO:0000256" key="1">
    <source>
        <dbReference type="SAM" id="MobiDB-lite"/>
    </source>
</evidence>
<dbReference type="RefSeq" id="XP_024738167.1">
    <property type="nucleotide sequence ID" value="XM_024879962.1"/>
</dbReference>
<feature type="compositionally biased region" description="Acidic residues" evidence="1">
    <location>
        <begin position="70"/>
        <end position="80"/>
    </location>
</feature>
<accession>A0A2J6TE31</accession>
<dbReference type="GeneID" id="36588039"/>
<dbReference type="Proteomes" id="UP000235371">
    <property type="component" value="Unassembled WGS sequence"/>
</dbReference>
<proteinExistence type="predicted"/>
<dbReference type="OrthoDB" id="3565011at2759"/>
<gene>
    <name evidence="2" type="ORF">K444DRAFT_611514</name>
</gene>